<feature type="region of interest" description="Disordered" evidence="1">
    <location>
        <begin position="302"/>
        <end position="342"/>
    </location>
</feature>
<feature type="compositionally biased region" description="Basic residues" evidence="1">
    <location>
        <begin position="328"/>
        <end position="342"/>
    </location>
</feature>
<keyword evidence="2" id="KW-0812">Transmembrane</keyword>
<feature type="transmembrane region" description="Helical" evidence="2">
    <location>
        <begin position="40"/>
        <end position="62"/>
    </location>
</feature>
<sequence length="342" mass="39277">MSESSFGGGSGSLKEENDEEYDENVEEIDTADCSQRLTRILIQFGLSLFVLGCMAGALVWSFNNGEKGTDNGGKHENHRDASVNFTIFVDQWAMAGTCTVTTKSPDGPNNKENSQEYESFWYQDDKHKRIVHRIDDKHTLYVRENFTFNVEQEEIDGEVQHCAYEGNLGYDLYIERSGLTNLIKHYSDIEKTKNHAQVYVYEGDPSKVSLLNYGDAVAFLITAYADSSSGALLGWETYFESDGTDNHLYMAAYWYDEMSLSTPDETVFSIPKECQTIFQMQSPSFGDFSSIQWKEPSLSSLHTNRLHPRKKHRSHGAKWRTKQEEKKRKTKHRTHHRQYYGN</sequence>
<feature type="compositionally biased region" description="Basic residues" evidence="1">
    <location>
        <begin position="304"/>
        <end position="320"/>
    </location>
</feature>
<keyword evidence="3" id="KW-1185">Reference proteome</keyword>
<evidence type="ECO:0000256" key="2">
    <source>
        <dbReference type="SAM" id="Phobius"/>
    </source>
</evidence>
<dbReference type="Proteomes" id="UP000887575">
    <property type="component" value="Unassembled WGS sequence"/>
</dbReference>
<evidence type="ECO:0000313" key="3">
    <source>
        <dbReference type="Proteomes" id="UP000887575"/>
    </source>
</evidence>
<reference evidence="4" key="1">
    <citation type="submission" date="2024-02" db="UniProtKB">
        <authorList>
            <consortium name="WormBaseParasite"/>
        </authorList>
    </citation>
    <scope>IDENTIFICATION</scope>
</reference>
<feature type="region of interest" description="Disordered" evidence="1">
    <location>
        <begin position="1"/>
        <end position="27"/>
    </location>
</feature>
<proteinExistence type="predicted"/>
<organism evidence="3 4">
    <name type="scientific">Mesorhabditis belari</name>
    <dbReference type="NCBI Taxonomy" id="2138241"/>
    <lineage>
        <taxon>Eukaryota</taxon>
        <taxon>Metazoa</taxon>
        <taxon>Ecdysozoa</taxon>
        <taxon>Nematoda</taxon>
        <taxon>Chromadorea</taxon>
        <taxon>Rhabditida</taxon>
        <taxon>Rhabditina</taxon>
        <taxon>Rhabditomorpha</taxon>
        <taxon>Rhabditoidea</taxon>
        <taxon>Rhabditidae</taxon>
        <taxon>Mesorhabditinae</taxon>
        <taxon>Mesorhabditis</taxon>
    </lineage>
</organism>
<dbReference type="WBParaSite" id="MBELARI_LOCUS19706">
    <property type="protein sequence ID" value="MBELARI_LOCUS19706"/>
    <property type="gene ID" value="MBELARI_LOCUS19706"/>
</dbReference>
<keyword evidence="2" id="KW-1133">Transmembrane helix</keyword>
<evidence type="ECO:0000256" key="1">
    <source>
        <dbReference type="SAM" id="MobiDB-lite"/>
    </source>
</evidence>
<keyword evidence="2" id="KW-0472">Membrane</keyword>
<accession>A0AAF3EZT1</accession>
<evidence type="ECO:0000313" key="4">
    <source>
        <dbReference type="WBParaSite" id="MBELARI_LOCUS19706"/>
    </source>
</evidence>
<feature type="compositionally biased region" description="Gly residues" evidence="1">
    <location>
        <begin position="1"/>
        <end position="11"/>
    </location>
</feature>
<protein>
    <submittedName>
        <fullName evidence="4">Uncharacterized protein</fullName>
    </submittedName>
</protein>
<name>A0AAF3EZT1_9BILA</name>
<dbReference type="AlphaFoldDB" id="A0AAF3EZT1"/>
<feature type="compositionally biased region" description="Acidic residues" evidence="1">
    <location>
        <begin position="16"/>
        <end position="27"/>
    </location>
</feature>